<keyword evidence="9" id="KW-1185">Reference proteome</keyword>
<dbReference type="EMBL" id="OV651814">
    <property type="protein sequence ID" value="CAH1106192.1"/>
    <property type="molecule type" value="Genomic_DNA"/>
</dbReference>
<keyword evidence="4" id="KW-1015">Disulfide bond</keyword>
<dbReference type="AlphaFoldDB" id="A0A9P0GE78"/>
<protein>
    <recommendedName>
        <fullName evidence="6">Carboxylic ester hydrolase</fullName>
        <ecNumber evidence="6">3.1.1.-</ecNumber>
    </recommendedName>
</protein>
<evidence type="ECO:0000256" key="3">
    <source>
        <dbReference type="ARBA" id="ARBA00022801"/>
    </source>
</evidence>
<dbReference type="PROSITE" id="PS00122">
    <property type="entry name" value="CARBOXYLESTERASE_B_1"/>
    <property type="match status" value="1"/>
</dbReference>
<evidence type="ECO:0000256" key="4">
    <source>
        <dbReference type="ARBA" id="ARBA00023157"/>
    </source>
</evidence>
<accession>A0A9P0GE78</accession>
<keyword evidence="2" id="KW-0719">Serine esterase</keyword>
<evidence type="ECO:0000313" key="9">
    <source>
        <dbReference type="Proteomes" id="UP001153636"/>
    </source>
</evidence>
<dbReference type="PANTHER" id="PTHR43142">
    <property type="entry name" value="CARBOXYLIC ESTER HYDROLASE"/>
    <property type="match status" value="1"/>
</dbReference>
<dbReference type="EC" id="3.1.1.-" evidence="6"/>
<dbReference type="InterPro" id="IPR029058">
    <property type="entry name" value="AB_hydrolase_fold"/>
</dbReference>
<evidence type="ECO:0000259" key="7">
    <source>
        <dbReference type="Pfam" id="PF00135"/>
    </source>
</evidence>
<keyword evidence="5" id="KW-0325">Glycoprotein</keyword>
<gene>
    <name evidence="8" type="ORF">PSYICH_LOCUS7657</name>
</gene>
<dbReference type="PANTHER" id="PTHR43142:SF1">
    <property type="entry name" value="CARBOXYLIC ESTER HYDROLASE"/>
    <property type="match status" value="1"/>
</dbReference>
<dbReference type="OrthoDB" id="19653at2759"/>
<dbReference type="Gene3D" id="3.40.50.1820">
    <property type="entry name" value="alpha/beta hydrolase"/>
    <property type="match status" value="1"/>
</dbReference>
<evidence type="ECO:0000256" key="5">
    <source>
        <dbReference type="ARBA" id="ARBA00023180"/>
    </source>
</evidence>
<evidence type="ECO:0000256" key="6">
    <source>
        <dbReference type="RuleBase" id="RU361235"/>
    </source>
</evidence>
<sequence>MLILNVLVLVLLGVAFCSAYEDRSILVETSNGVVQGSYGQRSTGNRKLLYWFRGIPFAEPPVGDLRFEAPVAKKNWTGILDARKKQPECIQGANPPVGSEDCLYLKVYTDKKPHPKNNLPVLVWIYGGAFFGGSVDFDDHSPDYLLDQDVIIVAIHYRVGLLGFLSLGDTVAPGNNGIRDQIMALKWIKNNIKNFGGDPDNITVFGQSAGAASIAYLLQIEETKGLFSKAILNSGSSLSTWALAKRVSEVTKVIAKELKISTKSSEQILTGLKKINIEDLQNVANSKMVSELISNNPLQGVAFAPVAEPDHENAIITGRSHERLINGEFHHVPILMGYNSLEASFNSLSALIRLWLIKFDINASLLVPEDMRVSGAFRRRSLGNKIKKEYFGSSSIASSTEKTMRFVSDTVFERPTQEAMRLYSQKTKVYAYHFSYQGPLWGRVNRTVDGVGHTEDLGYLFDFGHKGSHADYKTRNRMVKLWTNFAKTGNPTPTKEALLQHIVWPANVGSDHLKYLEIDTDLRVISQPNSKKIDFWRDIYKGYGKPPYSTY</sequence>
<proteinExistence type="inferred from homology"/>
<evidence type="ECO:0000256" key="1">
    <source>
        <dbReference type="ARBA" id="ARBA00005964"/>
    </source>
</evidence>
<keyword evidence="3 6" id="KW-0378">Hydrolase</keyword>
<dbReference type="SUPFAM" id="SSF53474">
    <property type="entry name" value="alpha/beta-Hydrolases"/>
    <property type="match status" value="1"/>
</dbReference>
<dbReference type="GO" id="GO:0052689">
    <property type="term" value="F:carboxylic ester hydrolase activity"/>
    <property type="evidence" value="ECO:0007669"/>
    <property type="project" value="UniProtKB-KW"/>
</dbReference>
<dbReference type="Pfam" id="PF00135">
    <property type="entry name" value="COesterase"/>
    <property type="match status" value="1"/>
</dbReference>
<dbReference type="InterPro" id="IPR002018">
    <property type="entry name" value="CarbesteraseB"/>
</dbReference>
<dbReference type="Proteomes" id="UP001153636">
    <property type="component" value="Chromosome 2"/>
</dbReference>
<evidence type="ECO:0000256" key="2">
    <source>
        <dbReference type="ARBA" id="ARBA00022487"/>
    </source>
</evidence>
<dbReference type="InterPro" id="IPR019826">
    <property type="entry name" value="Carboxylesterase_B_AS"/>
</dbReference>
<comment type="similarity">
    <text evidence="1 6">Belongs to the type-B carboxylesterase/lipase family.</text>
</comment>
<reference evidence="8" key="1">
    <citation type="submission" date="2022-01" db="EMBL/GenBank/DDBJ databases">
        <authorList>
            <person name="King R."/>
        </authorList>
    </citation>
    <scope>NUCLEOTIDE SEQUENCE</scope>
</reference>
<keyword evidence="6" id="KW-0732">Signal</keyword>
<evidence type="ECO:0000313" key="8">
    <source>
        <dbReference type="EMBL" id="CAH1106192.1"/>
    </source>
</evidence>
<feature type="signal peptide" evidence="6">
    <location>
        <begin position="1"/>
        <end position="19"/>
    </location>
</feature>
<organism evidence="8 9">
    <name type="scientific">Psylliodes chrysocephalus</name>
    <dbReference type="NCBI Taxonomy" id="3402493"/>
    <lineage>
        <taxon>Eukaryota</taxon>
        <taxon>Metazoa</taxon>
        <taxon>Ecdysozoa</taxon>
        <taxon>Arthropoda</taxon>
        <taxon>Hexapoda</taxon>
        <taxon>Insecta</taxon>
        <taxon>Pterygota</taxon>
        <taxon>Neoptera</taxon>
        <taxon>Endopterygota</taxon>
        <taxon>Coleoptera</taxon>
        <taxon>Polyphaga</taxon>
        <taxon>Cucujiformia</taxon>
        <taxon>Chrysomeloidea</taxon>
        <taxon>Chrysomelidae</taxon>
        <taxon>Galerucinae</taxon>
        <taxon>Alticini</taxon>
        <taxon>Psylliodes</taxon>
    </lineage>
</organism>
<feature type="domain" description="Carboxylesterase type B" evidence="7">
    <location>
        <begin position="26"/>
        <end position="536"/>
    </location>
</feature>
<feature type="chain" id="PRO_5040544717" description="Carboxylic ester hydrolase" evidence="6">
    <location>
        <begin position="20"/>
        <end position="551"/>
    </location>
</feature>
<name>A0A9P0GE78_9CUCU</name>